<keyword evidence="1" id="KW-1133">Transmembrane helix</keyword>
<organism evidence="3 4">
    <name type="scientific">Litorivita pollutaquae</name>
    <dbReference type="NCBI Taxonomy" id="2200892"/>
    <lineage>
        <taxon>Bacteria</taxon>
        <taxon>Pseudomonadati</taxon>
        <taxon>Pseudomonadota</taxon>
        <taxon>Alphaproteobacteria</taxon>
        <taxon>Rhodobacterales</taxon>
        <taxon>Paracoccaceae</taxon>
        <taxon>Litorivita</taxon>
    </lineage>
</organism>
<sequence>MAISIDLSLAITTAEAALFAPFVLPVCAWAAYSDLSRMKIPNKSVLVLALIFVVLGLFVLPLPDFGLRLVQLVVVLIIGIGANALGLLGAGDAKFAAAAAPFIAFDDLNQLLWLFMANVAAGIATHRGVKYTALSRLAPDWESWQRHGKFPMGLCLGGTLAIYLILGIYYGT</sequence>
<dbReference type="InterPro" id="IPR000045">
    <property type="entry name" value="Prepilin_IV_endopep_pep"/>
</dbReference>
<feature type="transmembrane region" description="Helical" evidence="1">
    <location>
        <begin position="111"/>
        <end position="129"/>
    </location>
</feature>
<keyword evidence="4" id="KW-1185">Reference proteome</keyword>
<protein>
    <recommendedName>
        <fullName evidence="2">Prepilin type IV endopeptidase peptidase domain-containing protein</fullName>
    </recommendedName>
</protein>
<dbReference type="GO" id="GO:0004190">
    <property type="term" value="F:aspartic-type endopeptidase activity"/>
    <property type="evidence" value="ECO:0007669"/>
    <property type="project" value="InterPro"/>
</dbReference>
<gene>
    <name evidence="3" type="ORF">DI396_08225</name>
</gene>
<dbReference type="EMBL" id="QFVT01000004">
    <property type="protein sequence ID" value="PYC48043.1"/>
    <property type="molecule type" value="Genomic_DNA"/>
</dbReference>
<evidence type="ECO:0000256" key="1">
    <source>
        <dbReference type="SAM" id="Phobius"/>
    </source>
</evidence>
<evidence type="ECO:0000259" key="2">
    <source>
        <dbReference type="Pfam" id="PF01478"/>
    </source>
</evidence>
<dbReference type="Pfam" id="PF01478">
    <property type="entry name" value="Peptidase_A24"/>
    <property type="match status" value="1"/>
</dbReference>
<reference evidence="3 4" key="1">
    <citation type="submission" date="2018-05" db="EMBL/GenBank/DDBJ databases">
        <title>Oceanovita maritima gen. nov., sp. nov., a marine bacterium in the family Rhodobacteraceae isolated from surface seawater of Lundu port Xiamen, China.</title>
        <authorList>
            <person name="Hetharua B.H."/>
            <person name="Min D."/>
            <person name="Liao H."/>
            <person name="Tian Y."/>
        </authorList>
    </citation>
    <scope>NUCLEOTIDE SEQUENCE [LARGE SCALE GENOMIC DNA]</scope>
    <source>
        <strain evidence="3 4">FSX-11</strain>
    </source>
</reference>
<evidence type="ECO:0000313" key="3">
    <source>
        <dbReference type="EMBL" id="PYC48043.1"/>
    </source>
</evidence>
<feature type="transmembrane region" description="Helical" evidence="1">
    <location>
        <begin position="69"/>
        <end position="91"/>
    </location>
</feature>
<name>A0A2V4NCT7_9RHOB</name>
<feature type="transmembrane region" description="Helical" evidence="1">
    <location>
        <begin position="150"/>
        <end position="170"/>
    </location>
</feature>
<comment type="caution">
    <text evidence="3">The sequence shown here is derived from an EMBL/GenBank/DDBJ whole genome shotgun (WGS) entry which is preliminary data.</text>
</comment>
<feature type="transmembrane region" description="Helical" evidence="1">
    <location>
        <begin position="7"/>
        <end position="32"/>
    </location>
</feature>
<feature type="domain" description="Prepilin type IV endopeptidase peptidase" evidence="2">
    <location>
        <begin position="23"/>
        <end position="123"/>
    </location>
</feature>
<dbReference type="RefSeq" id="WP_110795693.1">
    <property type="nucleotide sequence ID" value="NZ_KZ826483.1"/>
</dbReference>
<feature type="transmembrane region" description="Helical" evidence="1">
    <location>
        <begin position="44"/>
        <end position="62"/>
    </location>
</feature>
<dbReference type="Proteomes" id="UP000248012">
    <property type="component" value="Unassembled WGS sequence"/>
</dbReference>
<dbReference type="AlphaFoldDB" id="A0A2V4NCT7"/>
<accession>A0A2V4NCT7</accession>
<keyword evidence="1" id="KW-0812">Transmembrane</keyword>
<keyword evidence="1" id="KW-0472">Membrane</keyword>
<dbReference type="GO" id="GO:0016020">
    <property type="term" value="C:membrane"/>
    <property type="evidence" value="ECO:0007669"/>
    <property type="project" value="InterPro"/>
</dbReference>
<evidence type="ECO:0000313" key="4">
    <source>
        <dbReference type="Proteomes" id="UP000248012"/>
    </source>
</evidence>
<dbReference type="Gene3D" id="1.20.120.1220">
    <property type="match status" value="1"/>
</dbReference>
<proteinExistence type="predicted"/>
<dbReference type="OrthoDB" id="7709484at2"/>